<dbReference type="SUPFAM" id="SSF52518">
    <property type="entry name" value="Thiamin diphosphate-binding fold (THDP-binding)"/>
    <property type="match status" value="1"/>
</dbReference>
<dbReference type="PANTHER" id="PTHR11516">
    <property type="entry name" value="PYRUVATE DEHYDROGENASE E1 COMPONENT, ALPHA SUBUNIT BACTERIAL AND ORGANELLAR"/>
    <property type="match status" value="1"/>
</dbReference>
<dbReference type="CDD" id="cd02000">
    <property type="entry name" value="TPP_E1_PDC_ADC_BCADC"/>
    <property type="match status" value="1"/>
</dbReference>
<comment type="cofactor">
    <cofactor evidence="1">
        <name>thiamine diphosphate</name>
        <dbReference type="ChEBI" id="CHEBI:58937"/>
    </cofactor>
</comment>
<reference evidence="5 6" key="1">
    <citation type="submission" date="2024-08" db="EMBL/GenBank/DDBJ databases">
        <title>Clostridium lapicellarii sp. nov., and Clostridium renhuaiense sp. nov., two species isolated from the mud in a fermentation cellar used for producing sauce-flavour Chinese liquors.</title>
        <authorList>
            <person name="Yang F."/>
            <person name="Wang H."/>
            <person name="Chen L.Q."/>
            <person name="Zhou N."/>
            <person name="Lu J.J."/>
            <person name="Pu X.X."/>
            <person name="Wan B."/>
            <person name="Wang L."/>
            <person name="Liu S.J."/>
        </authorList>
    </citation>
    <scope>NUCLEOTIDE SEQUENCE [LARGE SCALE GENOMIC DNA]</scope>
    <source>
        <strain evidence="5 6">MT-5</strain>
    </source>
</reference>
<evidence type="ECO:0000313" key="6">
    <source>
        <dbReference type="Proteomes" id="UP001564657"/>
    </source>
</evidence>
<evidence type="ECO:0000256" key="1">
    <source>
        <dbReference type="ARBA" id="ARBA00001964"/>
    </source>
</evidence>
<dbReference type="Pfam" id="PF00676">
    <property type="entry name" value="E1_dh"/>
    <property type="match status" value="1"/>
</dbReference>
<dbReference type="PANTHER" id="PTHR11516:SF60">
    <property type="entry name" value="PYRUVATE DEHYDROGENASE E1 COMPONENT SUBUNIT ALPHA"/>
    <property type="match status" value="1"/>
</dbReference>
<proteinExistence type="predicted"/>
<keyword evidence="3" id="KW-0786">Thiamine pyrophosphate</keyword>
<evidence type="ECO:0000256" key="3">
    <source>
        <dbReference type="ARBA" id="ARBA00023052"/>
    </source>
</evidence>
<dbReference type="Proteomes" id="UP001564657">
    <property type="component" value="Unassembled WGS sequence"/>
</dbReference>
<keyword evidence="6" id="KW-1185">Reference proteome</keyword>
<name>A0ABV4BK43_9CLOT</name>
<dbReference type="InterPro" id="IPR001017">
    <property type="entry name" value="DH_E1"/>
</dbReference>
<dbReference type="InterPro" id="IPR050642">
    <property type="entry name" value="PDH_E1_Alpha_Subunit"/>
</dbReference>
<evidence type="ECO:0000256" key="2">
    <source>
        <dbReference type="ARBA" id="ARBA00023002"/>
    </source>
</evidence>
<dbReference type="EMBL" id="JBGEWD010000002">
    <property type="protein sequence ID" value="MEY7999166.1"/>
    <property type="molecule type" value="Genomic_DNA"/>
</dbReference>
<organism evidence="5 6">
    <name type="scientific">Clostridium moutaii</name>
    <dbReference type="NCBI Taxonomy" id="3240932"/>
    <lineage>
        <taxon>Bacteria</taxon>
        <taxon>Bacillati</taxon>
        <taxon>Bacillota</taxon>
        <taxon>Clostridia</taxon>
        <taxon>Eubacteriales</taxon>
        <taxon>Clostridiaceae</taxon>
        <taxon>Clostridium</taxon>
    </lineage>
</organism>
<keyword evidence="2" id="KW-0560">Oxidoreductase</keyword>
<comment type="caution">
    <text evidence="5">The sequence shown here is derived from an EMBL/GenBank/DDBJ whole genome shotgun (WGS) entry which is preliminary data.</text>
</comment>
<gene>
    <name evidence="5" type="ORF">AB8U03_02960</name>
</gene>
<dbReference type="InterPro" id="IPR029061">
    <property type="entry name" value="THDP-binding"/>
</dbReference>
<accession>A0ABV4BK43</accession>
<dbReference type="Gene3D" id="3.40.50.970">
    <property type="match status" value="1"/>
</dbReference>
<feature type="domain" description="Dehydrogenase E1 component" evidence="4">
    <location>
        <begin position="8"/>
        <end position="303"/>
    </location>
</feature>
<sequence length="321" mass="35732">MLFDMYQKMLRIRKFEEKASECFKKGIVAGNLHLCVGQEAAIVGTCQALEKTDFITSTHRGHGHCIAKGAKTDRMMAEIFGKETGYCHGKGGSMHIVDTNLGILGSNGIVGAGIPIATGSALASKIRNTKEVTLAFFGDGASNQGTFHESINMAAAWKLPVIYLCENNQYAVSVNINTVTNTDNISVRAKAYNIPGTIVNGNHVLEVYEAVKKAVQYTREGNGPCIVECMTFRMRGHYEGDSANYRPKEITEEWKKKDPINAFKTYLLEKGVEEEQLLRMEKEMDDEIQKAYEFAQVSPYPDVNDVLKDNYSFDNERSVIR</sequence>
<protein>
    <submittedName>
        <fullName evidence="5">Thiamine pyrophosphate-dependent dehydrogenase E1 component subunit alpha</fullName>
    </submittedName>
</protein>
<evidence type="ECO:0000313" key="5">
    <source>
        <dbReference type="EMBL" id="MEY7999166.1"/>
    </source>
</evidence>
<evidence type="ECO:0000259" key="4">
    <source>
        <dbReference type="Pfam" id="PF00676"/>
    </source>
</evidence>
<dbReference type="RefSeq" id="WP_369703306.1">
    <property type="nucleotide sequence ID" value="NZ_JBGEWD010000002.1"/>
</dbReference>